<feature type="region of interest" description="Disordered" evidence="3">
    <location>
        <begin position="516"/>
        <end position="570"/>
    </location>
</feature>
<dbReference type="SUPFAM" id="SSF100920">
    <property type="entry name" value="Heat shock protein 70kD (HSP70), peptide-binding domain"/>
    <property type="match status" value="1"/>
</dbReference>
<feature type="region of interest" description="Disordered" evidence="3">
    <location>
        <begin position="788"/>
        <end position="856"/>
    </location>
</feature>
<feature type="compositionally biased region" description="Polar residues" evidence="3">
    <location>
        <begin position="525"/>
        <end position="547"/>
    </location>
</feature>
<feature type="compositionally biased region" description="Basic and acidic residues" evidence="3">
    <location>
        <begin position="788"/>
        <end position="802"/>
    </location>
</feature>
<evidence type="ECO:0000256" key="1">
    <source>
        <dbReference type="ARBA" id="ARBA00022741"/>
    </source>
</evidence>
<evidence type="ECO:0008006" key="5">
    <source>
        <dbReference type="Google" id="ProtNLM"/>
    </source>
</evidence>
<gene>
    <name evidence="4" type="ORF">VSP0166_LOCUS12743</name>
</gene>
<dbReference type="Pfam" id="PF00012">
    <property type="entry name" value="HSP70"/>
    <property type="match status" value="1"/>
</dbReference>
<dbReference type="InterPro" id="IPR029048">
    <property type="entry name" value="HSP70_C_sf"/>
</dbReference>
<reference evidence="4" key="1">
    <citation type="submission" date="2021-01" db="EMBL/GenBank/DDBJ databases">
        <authorList>
            <person name="Corre E."/>
            <person name="Pelletier E."/>
            <person name="Niang G."/>
            <person name="Scheremetjew M."/>
            <person name="Finn R."/>
            <person name="Kale V."/>
            <person name="Holt S."/>
            <person name="Cochrane G."/>
            <person name="Meng A."/>
            <person name="Brown T."/>
            <person name="Cohen L."/>
        </authorList>
    </citation>
    <scope>NUCLEOTIDE SEQUENCE</scope>
    <source>
        <strain evidence="4">DIVA3 518/3/11/1/6</strain>
    </source>
</reference>
<dbReference type="EMBL" id="HBKP01017968">
    <property type="protein sequence ID" value="CAE2229985.1"/>
    <property type="molecule type" value="Transcribed_RNA"/>
</dbReference>
<dbReference type="FunFam" id="3.90.640.10:FF:000004">
    <property type="entry name" value="Heat shock 70 kDa protein 4"/>
    <property type="match status" value="1"/>
</dbReference>
<feature type="compositionally biased region" description="Basic and acidic residues" evidence="3">
    <location>
        <begin position="819"/>
        <end position="856"/>
    </location>
</feature>
<sequence>MSVVGFDFGNLNTVAAVARKRGIDVIANEASRRETATLVGFRDDQRTMGELASAQLTSNLNNTVNNFKKLLGKKWNDPQVQSELASAFYRSKEIEGGEIGVEVDYQGSMQTFTPEQITAMMLTQMRKTVEKDSNNQIKMQELVISVPSHFSDAERRALKDASAIAGLNCVQLLSEPLAVAIPWGMYRKDLPEDDKALKVMFVNFGESSLWCAVASVSKSKLSIQSVASDPNLGGRDFDRALATHFSEIIKEQYKIDVSTNKRAIQRLKTQCERVKKVLTTGPEAPLFVESIMNDIDVRSHIKRDEFEKICSDLVERAATVAQKAMEDASVDSLDFVEVVGGSSYVAAFQKRLQEVTKVETLSHTLNKSEAVARGCALQCAIVSPQFHINKTTTIKDYNPYSIKLTWSETQSGGEKTTKSAVLFAKGCALGSAKRVTFQKSSVIEISADYADPSEFPVPIDNLNIAHFTVPQFQPTVESDKTPTVEVMFKLDASGVFVMKYARATEYYTEIVPATKTEKKAEQTPETKPSPSSDDSNGENTTPATDSAASEADTPAVDADGDAVMEEPKKVERKKVSELLVESTFTHGLPAAKLEEYKKQEQAMQNADELAIATAEARNALESYSYDAQGKLQYDFSEWVEFASEEEKTKLLAMVDEVLAWLYGEGDSATRETYQTKLNELQVLGSPIELRKTESEAREPAIQELMEAIKYYKAFVNTKEEKYAHISEEQRQKVTDKINETEDWLNKMTTKQQELPKTADPVLLSSEISNKKEALTLFSNVIVNTPVPKKTEAKKEEAKKEENMQTESTTSEGETTTTDDASKTEGETDLPKAAEDGKIEELDENAVEKPSDDMDVD</sequence>
<dbReference type="Gene3D" id="3.30.30.30">
    <property type="match status" value="1"/>
</dbReference>
<dbReference type="GO" id="GO:0005524">
    <property type="term" value="F:ATP binding"/>
    <property type="evidence" value="ECO:0007669"/>
    <property type="project" value="UniProtKB-KW"/>
</dbReference>
<dbReference type="Gene3D" id="3.30.420.40">
    <property type="match status" value="2"/>
</dbReference>
<proteinExistence type="predicted"/>
<dbReference type="Gene3D" id="2.60.34.10">
    <property type="entry name" value="Substrate Binding Domain Of DNAk, Chain A, domain 1"/>
    <property type="match status" value="1"/>
</dbReference>
<keyword evidence="2" id="KW-0067">ATP-binding</keyword>
<dbReference type="FunFam" id="1.20.1270.10:FF:000002">
    <property type="entry name" value="Heat shock 70 kDa protein 4"/>
    <property type="match status" value="1"/>
</dbReference>
<dbReference type="FunFam" id="3.30.30.30:FF:000002">
    <property type="entry name" value="Heat shock 70 kDa protein 4"/>
    <property type="match status" value="1"/>
</dbReference>
<accession>A0A7S4MLJ7</accession>
<dbReference type="PANTHER" id="PTHR45639">
    <property type="entry name" value="HSC70CB, ISOFORM G-RELATED"/>
    <property type="match status" value="1"/>
</dbReference>
<dbReference type="Gene3D" id="3.90.640.10">
    <property type="entry name" value="Actin, Chain A, domain 4"/>
    <property type="match status" value="1"/>
</dbReference>
<evidence type="ECO:0000256" key="2">
    <source>
        <dbReference type="ARBA" id="ARBA00022840"/>
    </source>
</evidence>
<dbReference type="GO" id="GO:0005829">
    <property type="term" value="C:cytosol"/>
    <property type="evidence" value="ECO:0007669"/>
    <property type="project" value="TreeGrafter"/>
</dbReference>
<evidence type="ECO:0000313" key="4">
    <source>
        <dbReference type="EMBL" id="CAE2229985.1"/>
    </source>
</evidence>
<evidence type="ECO:0000256" key="3">
    <source>
        <dbReference type="SAM" id="MobiDB-lite"/>
    </source>
</evidence>
<dbReference type="Gene3D" id="1.20.1270.10">
    <property type="match status" value="1"/>
</dbReference>
<name>A0A7S4MLJ7_9EUKA</name>
<dbReference type="PANTHER" id="PTHR45639:SF4">
    <property type="entry name" value="HSC70CB, ISOFORM G"/>
    <property type="match status" value="1"/>
</dbReference>
<dbReference type="PRINTS" id="PR00301">
    <property type="entry name" value="HEATSHOCK70"/>
</dbReference>
<keyword evidence="1" id="KW-0547">Nucleotide-binding</keyword>
<dbReference type="SUPFAM" id="SSF100934">
    <property type="entry name" value="Heat shock protein 70kD (HSP70), C-terminal subdomain"/>
    <property type="match status" value="2"/>
</dbReference>
<dbReference type="InterPro" id="IPR029047">
    <property type="entry name" value="HSP70_peptide-bd_sf"/>
</dbReference>
<dbReference type="InterPro" id="IPR043129">
    <property type="entry name" value="ATPase_NBD"/>
</dbReference>
<feature type="compositionally biased region" description="Low complexity" evidence="3">
    <location>
        <begin position="805"/>
        <end position="817"/>
    </location>
</feature>
<dbReference type="AlphaFoldDB" id="A0A7S4MLJ7"/>
<protein>
    <recommendedName>
        <fullName evidence="5">Heat shock protein 70</fullName>
    </recommendedName>
</protein>
<organism evidence="4">
    <name type="scientific">Vannella robusta</name>
    <dbReference type="NCBI Taxonomy" id="1487602"/>
    <lineage>
        <taxon>Eukaryota</taxon>
        <taxon>Amoebozoa</taxon>
        <taxon>Discosea</taxon>
        <taxon>Flabellinia</taxon>
        <taxon>Vannellidae</taxon>
        <taxon>Vannella</taxon>
    </lineage>
</organism>
<dbReference type="FunFam" id="3.30.420.40:FF:000171">
    <property type="entry name" value="Heat shock 70 kDa protein 4"/>
    <property type="match status" value="2"/>
</dbReference>
<dbReference type="GO" id="GO:0140662">
    <property type="term" value="F:ATP-dependent protein folding chaperone"/>
    <property type="evidence" value="ECO:0007669"/>
    <property type="project" value="InterPro"/>
</dbReference>
<dbReference type="GO" id="GO:0005634">
    <property type="term" value="C:nucleus"/>
    <property type="evidence" value="ECO:0007669"/>
    <property type="project" value="TreeGrafter"/>
</dbReference>
<dbReference type="SUPFAM" id="SSF53067">
    <property type="entry name" value="Actin-like ATPase domain"/>
    <property type="match status" value="2"/>
</dbReference>
<dbReference type="InterPro" id="IPR013126">
    <property type="entry name" value="Hsp_70_fam"/>
</dbReference>